<evidence type="ECO:0000313" key="2">
    <source>
        <dbReference type="Proteomes" id="UP000821845"/>
    </source>
</evidence>
<proteinExistence type="predicted"/>
<gene>
    <name evidence="1" type="ORF">HPB50_022739</name>
</gene>
<sequence>MFGVIGTYYAAIAGLRGVVWTDCLQALITLLAPLVVIGKVVYDSSVGTLPLRPLSDIDFSKYILDVSFDLTKEENVWSCLVGGAASFLYRLGFDQMVLQRYLASRNLSAAQRTAIFGVWFSALYYLVLMAGAAALIYRFRDCDPTLSKSISNLDQILPYYVKKELAPVLGFSGIFLAGVVSSSTSAVSSIINSQAAVLYVDVFAQYFPIKDTWASRTTKGLAFGSGIVMTAYSLAVPFIGSTMRIFILINSAVTGPFVGLLVLAILFPFANSKGAGAAACLTIAFQLWHMIGRLHSGILPNRMPVTLDYCPDNTTTGLNTTEYPLNAADSTG</sequence>
<dbReference type="Proteomes" id="UP000821845">
    <property type="component" value="Chromosome 1"/>
</dbReference>
<accession>A0ACB7TT26</accession>
<dbReference type="EMBL" id="CM023481">
    <property type="protein sequence ID" value="KAH6948054.1"/>
    <property type="molecule type" value="Genomic_DNA"/>
</dbReference>
<name>A0ACB7TT26_HYAAI</name>
<organism evidence="1 2">
    <name type="scientific">Hyalomma asiaticum</name>
    <name type="common">Tick</name>
    <dbReference type="NCBI Taxonomy" id="266040"/>
    <lineage>
        <taxon>Eukaryota</taxon>
        <taxon>Metazoa</taxon>
        <taxon>Ecdysozoa</taxon>
        <taxon>Arthropoda</taxon>
        <taxon>Chelicerata</taxon>
        <taxon>Arachnida</taxon>
        <taxon>Acari</taxon>
        <taxon>Parasitiformes</taxon>
        <taxon>Ixodida</taxon>
        <taxon>Ixodoidea</taxon>
        <taxon>Ixodidae</taxon>
        <taxon>Hyalomminae</taxon>
        <taxon>Hyalomma</taxon>
    </lineage>
</organism>
<evidence type="ECO:0000313" key="1">
    <source>
        <dbReference type="EMBL" id="KAH6948054.1"/>
    </source>
</evidence>
<comment type="caution">
    <text evidence="1">The sequence shown here is derived from an EMBL/GenBank/DDBJ whole genome shotgun (WGS) entry which is preliminary data.</text>
</comment>
<reference evidence="1" key="1">
    <citation type="submission" date="2020-05" db="EMBL/GenBank/DDBJ databases">
        <title>Large-scale comparative analyses of tick genomes elucidate their genetic diversity and vector capacities.</title>
        <authorList>
            <person name="Jia N."/>
            <person name="Wang J."/>
            <person name="Shi W."/>
            <person name="Du L."/>
            <person name="Sun Y."/>
            <person name="Zhan W."/>
            <person name="Jiang J."/>
            <person name="Wang Q."/>
            <person name="Zhang B."/>
            <person name="Ji P."/>
            <person name="Sakyi L.B."/>
            <person name="Cui X."/>
            <person name="Yuan T."/>
            <person name="Jiang B."/>
            <person name="Yang W."/>
            <person name="Lam T.T.-Y."/>
            <person name="Chang Q."/>
            <person name="Ding S."/>
            <person name="Wang X."/>
            <person name="Zhu J."/>
            <person name="Ruan X."/>
            <person name="Zhao L."/>
            <person name="Wei J."/>
            <person name="Que T."/>
            <person name="Du C."/>
            <person name="Cheng J."/>
            <person name="Dai P."/>
            <person name="Han X."/>
            <person name="Huang E."/>
            <person name="Gao Y."/>
            <person name="Liu J."/>
            <person name="Shao H."/>
            <person name="Ye R."/>
            <person name="Li L."/>
            <person name="Wei W."/>
            <person name="Wang X."/>
            <person name="Wang C."/>
            <person name="Yang T."/>
            <person name="Huo Q."/>
            <person name="Li W."/>
            <person name="Guo W."/>
            <person name="Chen H."/>
            <person name="Zhou L."/>
            <person name="Ni X."/>
            <person name="Tian J."/>
            <person name="Zhou Y."/>
            <person name="Sheng Y."/>
            <person name="Liu T."/>
            <person name="Pan Y."/>
            <person name="Xia L."/>
            <person name="Li J."/>
            <person name="Zhao F."/>
            <person name="Cao W."/>
        </authorList>
    </citation>
    <scope>NUCLEOTIDE SEQUENCE</scope>
    <source>
        <strain evidence="1">Hyas-2018</strain>
    </source>
</reference>
<keyword evidence="2" id="KW-1185">Reference proteome</keyword>
<protein>
    <submittedName>
        <fullName evidence="1">Uncharacterized protein</fullName>
    </submittedName>
</protein>